<sequence>MVRRHKKKKRPDALSPIKQIDIPSERNTSTLFLLEERVATGDTISEEEIGLHRYAFMRDRELRVGDYLPQSPITTHSNGLDPFLTTTIEEQRDVPVENLHHFRIRSISGLCDGGSDMEKKKKKKIVEAVRMDGDCYYL</sequence>
<protein>
    <submittedName>
        <fullName evidence="1">Uncharacterized protein</fullName>
    </submittedName>
</protein>
<dbReference type="Gramene" id="ONK72762">
    <property type="protein sequence ID" value="ONK72762"/>
    <property type="gene ID" value="A4U43_C04F22900"/>
</dbReference>
<keyword evidence="2" id="KW-1185">Reference proteome</keyword>
<organism evidence="1 2">
    <name type="scientific">Asparagus officinalis</name>
    <name type="common">Garden asparagus</name>
    <dbReference type="NCBI Taxonomy" id="4686"/>
    <lineage>
        <taxon>Eukaryota</taxon>
        <taxon>Viridiplantae</taxon>
        <taxon>Streptophyta</taxon>
        <taxon>Embryophyta</taxon>
        <taxon>Tracheophyta</taxon>
        <taxon>Spermatophyta</taxon>
        <taxon>Magnoliopsida</taxon>
        <taxon>Liliopsida</taxon>
        <taxon>Asparagales</taxon>
        <taxon>Asparagaceae</taxon>
        <taxon>Asparagoideae</taxon>
        <taxon>Asparagus</taxon>
    </lineage>
</organism>
<evidence type="ECO:0000313" key="2">
    <source>
        <dbReference type="Proteomes" id="UP000243459"/>
    </source>
</evidence>
<name>A0A5P1F3M2_ASPOF</name>
<dbReference type="EMBL" id="CM007384">
    <property type="protein sequence ID" value="ONK72762.1"/>
    <property type="molecule type" value="Genomic_DNA"/>
</dbReference>
<dbReference type="Proteomes" id="UP000243459">
    <property type="component" value="Chromosome 4"/>
</dbReference>
<accession>A0A5P1F3M2</accession>
<gene>
    <name evidence="1" type="ORF">A4U43_C04F22900</name>
</gene>
<reference evidence="2" key="1">
    <citation type="journal article" date="2017" name="Nat. Commun.">
        <title>The asparagus genome sheds light on the origin and evolution of a young Y chromosome.</title>
        <authorList>
            <person name="Harkess A."/>
            <person name="Zhou J."/>
            <person name="Xu C."/>
            <person name="Bowers J.E."/>
            <person name="Van der Hulst R."/>
            <person name="Ayyampalayam S."/>
            <person name="Mercati F."/>
            <person name="Riccardi P."/>
            <person name="McKain M.R."/>
            <person name="Kakrana A."/>
            <person name="Tang H."/>
            <person name="Ray J."/>
            <person name="Groenendijk J."/>
            <person name="Arikit S."/>
            <person name="Mathioni S.M."/>
            <person name="Nakano M."/>
            <person name="Shan H."/>
            <person name="Telgmann-Rauber A."/>
            <person name="Kanno A."/>
            <person name="Yue Z."/>
            <person name="Chen H."/>
            <person name="Li W."/>
            <person name="Chen Y."/>
            <person name="Xu X."/>
            <person name="Zhang Y."/>
            <person name="Luo S."/>
            <person name="Chen H."/>
            <person name="Gao J."/>
            <person name="Mao Z."/>
            <person name="Pires J.C."/>
            <person name="Luo M."/>
            <person name="Kudrna D."/>
            <person name="Wing R.A."/>
            <person name="Meyers B.C."/>
            <person name="Yi K."/>
            <person name="Kong H."/>
            <person name="Lavrijsen P."/>
            <person name="Sunseri F."/>
            <person name="Falavigna A."/>
            <person name="Ye Y."/>
            <person name="Leebens-Mack J.H."/>
            <person name="Chen G."/>
        </authorList>
    </citation>
    <scope>NUCLEOTIDE SEQUENCE [LARGE SCALE GENOMIC DNA]</scope>
    <source>
        <strain evidence="2">cv. DH0086</strain>
    </source>
</reference>
<proteinExistence type="predicted"/>
<evidence type="ECO:0000313" key="1">
    <source>
        <dbReference type="EMBL" id="ONK72762.1"/>
    </source>
</evidence>
<dbReference type="AlphaFoldDB" id="A0A5P1F3M2"/>